<dbReference type="KEGG" id="bbes:BESB_060950"/>
<feature type="region of interest" description="Disordered" evidence="1">
    <location>
        <begin position="966"/>
        <end position="1010"/>
    </location>
</feature>
<feature type="region of interest" description="Disordered" evidence="1">
    <location>
        <begin position="272"/>
        <end position="459"/>
    </location>
</feature>
<feature type="compositionally biased region" description="Basic residues" evidence="1">
    <location>
        <begin position="274"/>
        <end position="286"/>
    </location>
</feature>
<dbReference type="Pfam" id="PF08373">
    <property type="entry name" value="RAP"/>
    <property type="match status" value="1"/>
</dbReference>
<dbReference type="SMART" id="SM00952">
    <property type="entry name" value="RAP"/>
    <property type="match status" value="1"/>
</dbReference>
<feature type="compositionally biased region" description="Basic and acidic residues" evidence="1">
    <location>
        <begin position="978"/>
        <end position="990"/>
    </location>
</feature>
<feature type="compositionally biased region" description="Low complexity" evidence="1">
    <location>
        <begin position="417"/>
        <end position="451"/>
    </location>
</feature>
<dbReference type="InterPro" id="IPR013584">
    <property type="entry name" value="RAP"/>
</dbReference>
<dbReference type="Gene3D" id="3.40.960.10">
    <property type="entry name" value="VSR Endonuclease"/>
    <property type="match status" value="1"/>
</dbReference>
<feature type="compositionally biased region" description="Pro residues" evidence="1">
    <location>
        <begin position="406"/>
        <end position="416"/>
    </location>
</feature>
<feature type="compositionally biased region" description="Basic and acidic residues" evidence="1">
    <location>
        <begin position="58"/>
        <end position="68"/>
    </location>
</feature>
<reference evidence="3 4" key="1">
    <citation type="submission" date="2017-09" db="EMBL/GenBank/DDBJ databases">
        <title>Genome sequencing of Besnoitia besnoiti strain Bb-Ger1.</title>
        <authorList>
            <person name="Schares G."/>
            <person name="Venepally P."/>
            <person name="Lorenzi H.A."/>
        </authorList>
    </citation>
    <scope>NUCLEOTIDE SEQUENCE [LARGE SCALE GENOMIC DNA]</scope>
    <source>
        <strain evidence="3 4">Bb-Ger1</strain>
    </source>
</reference>
<feature type="region of interest" description="Disordered" evidence="1">
    <location>
        <begin position="477"/>
        <end position="497"/>
    </location>
</feature>
<dbReference type="PROSITE" id="PS51286">
    <property type="entry name" value="RAP"/>
    <property type="match status" value="1"/>
</dbReference>
<dbReference type="InterPro" id="IPR058917">
    <property type="entry name" value="RESC6_dom"/>
</dbReference>
<dbReference type="GeneID" id="40311023"/>
<feature type="domain" description="RAP" evidence="2">
    <location>
        <begin position="862"/>
        <end position="920"/>
    </location>
</feature>
<sequence length="1010" mass="110236">MPARRFFRFAVRQEAQWTSRARAYGTGRQKTTPPVPPPELREAAAACRQPASRIRARAPREANSERGQRRCGAGGAGARPAKRKAGAEDSIRRVRLSDCASETRLRPQNAFRPERSSQGTCSTVSPPFQGVCLLNSLRLFGSNSLRLLAQVSEGRRAPSRALWMPTARAPARGSLRREQPAPPSPPSVAADFAATCESLPFSLALRRRFSSRPSSSDGSAPSAPESLQPSDKCRHLRLRPSSAGQGSRAGGFSDLQQLFAATYIHPDDDACHASAKRATRKRRRGSRNAEAASSEAGSSTSPSTSTSLVMQNESASPSSLPQSSLETSFPLDVSPSLPGWRNSPGAPSDASFASATQRETPSSSARASLQGFSAASGGDQRSTDIPSSALADVSAADPSSLRFPSLPHPRPSPLRPPSALRACSRSGASAVLSASLSSGAPPPASSQQPPREAAEEDLDDSDPVAWLLSSSAVASTDVAAPSKPTPPRLSRRRTLARAAASSLSRERNSWMSQPQVLIKMLFKASQNNVRDANLWKVFVQRVALTAIHMNADQLALTLYAFARVRYFDARLLHTLAPFILKLLDAFSPQGLSLVLNAFKKLRVHKYDTIELIVNQLCLEIHRCGAQDLALAANSLAFFYVYHAKFWKLLLKHLPRVGPKLLPQHAAVIVAAFARIDLRDGSALLLLSRILKKKSLALDQAQLAVAISAFSKLDFTHPKLTISFHKAVHHLFAQDPDPFDSQALCLLLHSTVCLTGGSEQLIRKLLLALVRKSPSLAVHQTRKLRHTATVLQAHHPDLYDQLDENVRRFLADVREASPKELGDHGSRWAIEVASVLQEMGISFQRRLYISGCRVDILLPEKKIIIMCAGPHHFYLDSTRRTAYSRLQQRLLELQGYSVCVLPYYEWSELQSPEEKQRFLWTFGRRAAAEIQALHAEECSDGGDETDDHAAYANSFLEDPVELAVAAEEAFDADGDSDSDGDRPPDLFEEVKTNFSQDVPKGRRRGRGAAHS</sequence>
<feature type="region of interest" description="Disordered" evidence="1">
    <location>
        <begin position="156"/>
        <end position="188"/>
    </location>
</feature>
<feature type="compositionally biased region" description="Basic residues" evidence="1">
    <location>
        <begin position="1000"/>
        <end position="1010"/>
    </location>
</feature>
<accession>A0A2A9M9Q0</accession>
<dbReference type="EMBL" id="NWUJ01000005">
    <property type="protein sequence ID" value="PFH35208.1"/>
    <property type="molecule type" value="Genomic_DNA"/>
</dbReference>
<dbReference type="SUPFAM" id="SSF52980">
    <property type="entry name" value="Restriction endonuclease-like"/>
    <property type="match status" value="1"/>
</dbReference>
<evidence type="ECO:0000259" key="2">
    <source>
        <dbReference type="PROSITE" id="PS51286"/>
    </source>
</evidence>
<evidence type="ECO:0000313" key="4">
    <source>
        <dbReference type="Proteomes" id="UP000224006"/>
    </source>
</evidence>
<comment type="caution">
    <text evidence="3">The sequence shown here is derived from an EMBL/GenBank/DDBJ whole genome shotgun (WGS) entry which is preliminary data.</text>
</comment>
<dbReference type="RefSeq" id="XP_029219217.1">
    <property type="nucleotide sequence ID" value="XM_029364509.1"/>
</dbReference>
<feature type="compositionally biased region" description="Low complexity" evidence="1">
    <location>
        <begin position="211"/>
        <end position="226"/>
    </location>
</feature>
<feature type="compositionally biased region" description="Polar residues" evidence="1">
    <location>
        <begin position="351"/>
        <end position="386"/>
    </location>
</feature>
<protein>
    <submittedName>
        <fullName evidence="3">RAP domain-containing protein</fullName>
    </submittedName>
</protein>
<dbReference type="Proteomes" id="UP000224006">
    <property type="component" value="Chromosome V"/>
</dbReference>
<feature type="compositionally biased region" description="Acidic residues" evidence="1">
    <location>
        <begin position="967"/>
        <end position="977"/>
    </location>
</feature>
<evidence type="ECO:0000313" key="3">
    <source>
        <dbReference type="EMBL" id="PFH35208.1"/>
    </source>
</evidence>
<name>A0A2A9M9Q0_BESBE</name>
<organism evidence="3 4">
    <name type="scientific">Besnoitia besnoiti</name>
    <name type="common">Apicomplexan protozoan</name>
    <dbReference type="NCBI Taxonomy" id="94643"/>
    <lineage>
        <taxon>Eukaryota</taxon>
        <taxon>Sar</taxon>
        <taxon>Alveolata</taxon>
        <taxon>Apicomplexa</taxon>
        <taxon>Conoidasida</taxon>
        <taxon>Coccidia</taxon>
        <taxon>Eucoccidiorida</taxon>
        <taxon>Eimeriorina</taxon>
        <taxon>Sarcocystidae</taxon>
        <taxon>Besnoitia</taxon>
    </lineage>
</organism>
<dbReference type="VEuPathDB" id="ToxoDB:BESB_060950"/>
<evidence type="ECO:0000256" key="1">
    <source>
        <dbReference type="SAM" id="MobiDB-lite"/>
    </source>
</evidence>
<dbReference type="AlphaFoldDB" id="A0A2A9M9Q0"/>
<feature type="region of interest" description="Disordered" evidence="1">
    <location>
        <begin position="210"/>
        <end position="250"/>
    </location>
</feature>
<keyword evidence="4" id="KW-1185">Reference proteome</keyword>
<dbReference type="InterPro" id="IPR011335">
    <property type="entry name" value="Restrct_endonuc-II-like"/>
</dbReference>
<dbReference type="OrthoDB" id="385235at2759"/>
<proteinExistence type="predicted"/>
<gene>
    <name evidence="3" type="ORF">BESB_060950</name>
</gene>
<dbReference type="Pfam" id="PF26188">
    <property type="entry name" value="RESC6"/>
    <property type="match status" value="1"/>
</dbReference>
<dbReference type="GO" id="GO:0006281">
    <property type="term" value="P:DNA repair"/>
    <property type="evidence" value="ECO:0007669"/>
    <property type="project" value="UniProtKB-ARBA"/>
</dbReference>
<feature type="region of interest" description="Disordered" evidence="1">
    <location>
        <begin position="20"/>
        <end position="89"/>
    </location>
</feature>
<feature type="compositionally biased region" description="Low complexity" evidence="1">
    <location>
        <begin position="288"/>
        <end position="328"/>
    </location>
</feature>